<evidence type="ECO:0000313" key="1">
    <source>
        <dbReference type="EMBL" id="CRH06652.1"/>
    </source>
</evidence>
<organism evidence="1">
    <name type="scientific">Magnetococcus massalia (strain MO-1)</name>
    <dbReference type="NCBI Taxonomy" id="451514"/>
    <lineage>
        <taxon>Bacteria</taxon>
        <taxon>Pseudomonadati</taxon>
        <taxon>Pseudomonadota</taxon>
        <taxon>Magnetococcia</taxon>
        <taxon>Magnetococcales</taxon>
        <taxon>Magnetococcaceae</taxon>
        <taxon>Magnetococcus</taxon>
    </lineage>
</organism>
<proteinExistence type="predicted"/>
<evidence type="ECO:0008006" key="2">
    <source>
        <dbReference type="Google" id="ProtNLM"/>
    </source>
</evidence>
<accession>A0A1S7LI53</accession>
<dbReference type="EMBL" id="LO017727">
    <property type="protein sequence ID" value="CRH06652.1"/>
    <property type="molecule type" value="Genomic_DNA"/>
</dbReference>
<protein>
    <recommendedName>
        <fullName evidence="2">Phytase-like domain-containing protein</fullName>
    </recommendedName>
</protein>
<sequence length="337" mass="37649">MGMGPPAELGMSMEIENRVMFSWSHGQRALLAFMALLFFVTPAGAEPALILIDEVKLAKLLPPLEGVKKLEASGVAAHGEQLYIVFDNIDQVGRIAHTLRPHPTNGWLELQSAHEGFEGIAVEADGRISVVVEQDRKKQAHLLSWLAEPRLHTDAPIHADGMRRFRVENKGYEGMAIHHHQGEESLFLLCEGNRCMDDGGEPQGVIHRYIRNERQGPWRFGETLSLKGLADFKDYSGLAIDDQGRIAVVSQKDAKVWIGQLLADGQIESRGIYTIDESRFGEGAGQGRRLCGNKRAKKRVYKRIEGVSWLGRERLVMVSDKEKKSCKSQAVHLFRIP</sequence>
<name>A0A1S7LI53_MAGMO</name>
<dbReference type="AlphaFoldDB" id="A0A1S7LI53"/>
<gene>
    <name evidence="1" type="ORF">MAGMO_2495</name>
</gene>
<dbReference type="SUPFAM" id="SSF50956">
    <property type="entry name" value="Thermostable phytase (3-phytase)"/>
    <property type="match status" value="1"/>
</dbReference>
<reference evidence="1" key="1">
    <citation type="submission" date="2015-04" db="EMBL/GenBank/DDBJ databases">
        <authorList>
            <person name="Syromyatnikov M.Y."/>
            <person name="Popov V.N."/>
        </authorList>
    </citation>
    <scope>NUCLEOTIDE SEQUENCE</scope>
    <source>
        <strain evidence="1">MO-1</strain>
    </source>
</reference>